<dbReference type="Proteomes" id="UP000267821">
    <property type="component" value="Unassembled WGS sequence"/>
</dbReference>
<dbReference type="AlphaFoldDB" id="A0A3N4LZB4"/>
<accession>A0A3N4LZB4</accession>
<evidence type="ECO:0000256" key="1">
    <source>
        <dbReference type="SAM" id="Phobius"/>
    </source>
</evidence>
<feature type="transmembrane region" description="Helical" evidence="1">
    <location>
        <begin position="6"/>
        <end position="32"/>
    </location>
</feature>
<gene>
    <name evidence="2" type="ORF">L211DRAFT_369758</name>
</gene>
<name>A0A3N4LZB4_9PEZI</name>
<keyword evidence="1" id="KW-0472">Membrane</keyword>
<feature type="transmembrane region" description="Helical" evidence="1">
    <location>
        <begin position="53"/>
        <end position="77"/>
    </location>
</feature>
<proteinExistence type="predicted"/>
<keyword evidence="1" id="KW-1133">Transmembrane helix</keyword>
<keyword evidence="1" id="KW-0812">Transmembrane</keyword>
<evidence type="ECO:0000313" key="3">
    <source>
        <dbReference type="Proteomes" id="UP000267821"/>
    </source>
</evidence>
<organism evidence="2 3">
    <name type="scientific">Terfezia boudieri ATCC MYA-4762</name>
    <dbReference type="NCBI Taxonomy" id="1051890"/>
    <lineage>
        <taxon>Eukaryota</taxon>
        <taxon>Fungi</taxon>
        <taxon>Dikarya</taxon>
        <taxon>Ascomycota</taxon>
        <taxon>Pezizomycotina</taxon>
        <taxon>Pezizomycetes</taxon>
        <taxon>Pezizales</taxon>
        <taxon>Pezizaceae</taxon>
        <taxon>Terfezia</taxon>
    </lineage>
</organism>
<dbReference type="InParanoid" id="A0A3N4LZB4"/>
<protein>
    <submittedName>
        <fullName evidence="2">Uncharacterized protein</fullName>
    </submittedName>
</protein>
<keyword evidence="3" id="KW-1185">Reference proteome</keyword>
<reference evidence="2 3" key="1">
    <citation type="journal article" date="2018" name="Nat. Ecol. Evol.">
        <title>Pezizomycetes genomes reveal the molecular basis of ectomycorrhizal truffle lifestyle.</title>
        <authorList>
            <person name="Murat C."/>
            <person name="Payen T."/>
            <person name="Noel B."/>
            <person name="Kuo A."/>
            <person name="Morin E."/>
            <person name="Chen J."/>
            <person name="Kohler A."/>
            <person name="Krizsan K."/>
            <person name="Balestrini R."/>
            <person name="Da Silva C."/>
            <person name="Montanini B."/>
            <person name="Hainaut M."/>
            <person name="Levati E."/>
            <person name="Barry K.W."/>
            <person name="Belfiori B."/>
            <person name="Cichocki N."/>
            <person name="Clum A."/>
            <person name="Dockter R.B."/>
            <person name="Fauchery L."/>
            <person name="Guy J."/>
            <person name="Iotti M."/>
            <person name="Le Tacon F."/>
            <person name="Lindquist E.A."/>
            <person name="Lipzen A."/>
            <person name="Malagnac F."/>
            <person name="Mello A."/>
            <person name="Molinier V."/>
            <person name="Miyauchi S."/>
            <person name="Poulain J."/>
            <person name="Riccioni C."/>
            <person name="Rubini A."/>
            <person name="Sitrit Y."/>
            <person name="Splivallo R."/>
            <person name="Traeger S."/>
            <person name="Wang M."/>
            <person name="Zifcakova L."/>
            <person name="Wipf D."/>
            <person name="Zambonelli A."/>
            <person name="Paolocci F."/>
            <person name="Nowrousian M."/>
            <person name="Ottonello S."/>
            <person name="Baldrian P."/>
            <person name="Spatafora J.W."/>
            <person name="Henrissat B."/>
            <person name="Nagy L.G."/>
            <person name="Aury J.M."/>
            <person name="Wincker P."/>
            <person name="Grigoriev I.V."/>
            <person name="Bonfante P."/>
            <person name="Martin F.M."/>
        </authorList>
    </citation>
    <scope>NUCLEOTIDE SEQUENCE [LARGE SCALE GENOMIC DNA]</scope>
    <source>
        <strain evidence="2 3">ATCC MYA-4762</strain>
    </source>
</reference>
<sequence length="79" mass="9224">MCFLWALYSLVLLFHSYIHIYTYIHTLSLSYLPCTPSSLLRHRESSLVTISSLDISFFLPHIFAFSCTFFLGNYTIYVS</sequence>
<evidence type="ECO:0000313" key="2">
    <source>
        <dbReference type="EMBL" id="RPB28254.1"/>
    </source>
</evidence>
<dbReference type="EMBL" id="ML121529">
    <property type="protein sequence ID" value="RPB28254.1"/>
    <property type="molecule type" value="Genomic_DNA"/>
</dbReference>